<reference evidence="3 4" key="1">
    <citation type="submission" date="2018-08" db="EMBL/GenBank/DDBJ databases">
        <title>Draft genome sequence of Psychrilyobacter sp. strain SD5 isolated from Black Sea water.</title>
        <authorList>
            <person name="Yadav S."/>
            <person name="Villanueva L."/>
            <person name="Damste J.S.S."/>
        </authorList>
    </citation>
    <scope>NUCLEOTIDE SEQUENCE [LARGE SCALE GENOMIC DNA]</scope>
    <source>
        <strain evidence="3 4">SD5</strain>
    </source>
</reference>
<sequence length="495" mass="57574">MIEKIKTTLSTNDYIIVIDTSSYLDLYRYSPIVKDTFLDAIEKIKDKVSIPKVVEYEFFKNYKDVMKDFKPTFIFKELEKINDKYSENIIKKLKVLKDFEFPNIEKTIEEINDKIEQMEKILEDYQEDHEIIETIKEDSNENDKVIQLINSLKAQGKVLNGFPIEKIYQICAEGKNRYKNKIAPGYGDTKGKEGIALYSDLIIWFEIIELAKEQNKDIIFVTSDFKEWNQVSDTSVFPKEMEKEFKRKANKNIIGTNFRSFIDAVMQNYGIRKPEAIEKILEFTSKKYLNCLTEDKIIEDGIIDAYHEDIVYSGIASVNNEIFFRDSGEYFNFSDEDPEVIILNKKIEECLENEIIYLFEFEIIAKGISEDIVFIESIGESFDRGDYRSYILKSKGEAKLTQTIENFNEENLYDHSNSTINVEFEIFQEEYSYDQSELCVECQQEVGGYQNSSGEPICQRCMDDTTTGFCCAGCGLKFPHEEDTGGFCRACADEM</sequence>
<dbReference type="EMBL" id="QUAJ01000006">
    <property type="protein sequence ID" value="REI42097.1"/>
    <property type="molecule type" value="Genomic_DNA"/>
</dbReference>
<gene>
    <name evidence="3" type="ORF">DYH56_05090</name>
</gene>
<dbReference type="Proteomes" id="UP000263486">
    <property type="component" value="Unassembled WGS sequence"/>
</dbReference>
<name>A0ABX9KIP9_9FUSO</name>
<feature type="domain" description="PIN like" evidence="2">
    <location>
        <begin position="15"/>
        <end position="227"/>
    </location>
</feature>
<dbReference type="Pfam" id="PF18476">
    <property type="entry name" value="PIN_8"/>
    <property type="match status" value="1"/>
</dbReference>
<evidence type="ECO:0000256" key="1">
    <source>
        <dbReference type="SAM" id="Coils"/>
    </source>
</evidence>
<accession>A0ABX9KIP9</accession>
<dbReference type="InterPro" id="IPR041578">
    <property type="entry name" value="PIN_8"/>
</dbReference>
<keyword evidence="4" id="KW-1185">Reference proteome</keyword>
<comment type="caution">
    <text evidence="3">The sequence shown here is derived from an EMBL/GenBank/DDBJ whole genome shotgun (WGS) entry which is preliminary data.</text>
</comment>
<dbReference type="RefSeq" id="WP_114641781.1">
    <property type="nucleotide sequence ID" value="NZ_JAACIO010000007.1"/>
</dbReference>
<evidence type="ECO:0000313" key="4">
    <source>
        <dbReference type="Proteomes" id="UP000263486"/>
    </source>
</evidence>
<keyword evidence="1" id="KW-0175">Coiled coil</keyword>
<organism evidence="3 4">
    <name type="scientific">Psychrilyobacter piezotolerans</name>
    <dbReference type="NCBI Taxonomy" id="2293438"/>
    <lineage>
        <taxon>Bacteria</taxon>
        <taxon>Fusobacteriati</taxon>
        <taxon>Fusobacteriota</taxon>
        <taxon>Fusobacteriia</taxon>
        <taxon>Fusobacteriales</taxon>
        <taxon>Fusobacteriaceae</taxon>
        <taxon>Psychrilyobacter</taxon>
    </lineage>
</organism>
<evidence type="ECO:0000313" key="3">
    <source>
        <dbReference type="EMBL" id="REI42097.1"/>
    </source>
</evidence>
<proteinExistence type="predicted"/>
<protein>
    <recommendedName>
        <fullName evidence="2">PIN like domain-containing protein</fullName>
    </recommendedName>
</protein>
<evidence type="ECO:0000259" key="2">
    <source>
        <dbReference type="Pfam" id="PF18476"/>
    </source>
</evidence>
<feature type="coiled-coil region" evidence="1">
    <location>
        <begin position="101"/>
        <end position="155"/>
    </location>
</feature>